<sequence>MRTNAVGKILVNPICYCRLQGAVNRFGARLGGLTIPAKG</sequence>
<evidence type="ECO:0000313" key="1">
    <source>
        <dbReference type="EMBL" id="CAA9402255.1"/>
    </source>
</evidence>
<name>A0A6J4P020_9CYAN</name>
<protein>
    <submittedName>
        <fullName evidence="1">Uncharacterized protein</fullName>
    </submittedName>
</protein>
<dbReference type="AlphaFoldDB" id="A0A6J4P020"/>
<accession>A0A6J4P020</accession>
<dbReference type="EMBL" id="CADCTZ010001504">
    <property type="protein sequence ID" value="CAA9402255.1"/>
    <property type="molecule type" value="Genomic_DNA"/>
</dbReference>
<proteinExistence type="predicted"/>
<gene>
    <name evidence="1" type="ORF">AVDCRST_MAG84-6194</name>
</gene>
<organism evidence="1">
    <name type="scientific">uncultured Microcoleus sp</name>
    <dbReference type="NCBI Taxonomy" id="259945"/>
    <lineage>
        <taxon>Bacteria</taxon>
        <taxon>Bacillati</taxon>
        <taxon>Cyanobacteriota</taxon>
        <taxon>Cyanophyceae</taxon>
        <taxon>Oscillatoriophycideae</taxon>
        <taxon>Oscillatoriales</taxon>
        <taxon>Microcoleaceae</taxon>
        <taxon>Microcoleus</taxon>
        <taxon>environmental samples</taxon>
    </lineage>
</organism>
<reference evidence="1" key="1">
    <citation type="submission" date="2020-02" db="EMBL/GenBank/DDBJ databases">
        <authorList>
            <person name="Meier V. D."/>
        </authorList>
    </citation>
    <scope>NUCLEOTIDE SEQUENCE</scope>
    <source>
        <strain evidence="1">AVDCRST_MAG84</strain>
    </source>
</reference>